<dbReference type="AlphaFoldDB" id="A0A485JMT2"/>
<dbReference type="EMBL" id="CAADJZ010000001">
    <property type="protein sequence ID" value="VFT70938.1"/>
    <property type="molecule type" value="Genomic_DNA"/>
</dbReference>
<dbReference type="RefSeq" id="WP_048969638.1">
    <property type="nucleotide sequence ID" value="NZ_JBDICZ010000027.1"/>
</dbReference>
<reference evidence="1 2" key="1">
    <citation type="submission" date="2019-03" db="EMBL/GenBank/DDBJ databases">
        <authorList>
            <consortium name="Pathogen Informatics"/>
        </authorList>
    </citation>
    <scope>NUCLEOTIDE SEQUENCE [LARGE SCALE GENOMIC DNA]</scope>
    <source>
        <strain evidence="1 2">NCTC10974</strain>
    </source>
</reference>
<dbReference type="Proteomes" id="UP000358010">
    <property type="component" value="Unassembled WGS sequence"/>
</dbReference>
<evidence type="ECO:0000313" key="2">
    <source>
        <dbReference type="Proteomes" id="UP000358010"/>
    </source>
</evidence>
<evidence type="ECO:0000313" key="1">
    <source>
        <dbReference type="EMBL" id="VFT70938.1"/>
    </source>
</evidence>
<gene>
    <name evidence="1" type="ORF">NCTC10974_04534</name>
</gene>
<protein>
    <submittedName>
        <fullName evidence="1">Uncharacterized protein</fullName>
    </submittedName>
</protein>
<sequence>MIKAYSILDDVYEFSDVSYYYDELSSVNFNSEVSDEVLGEDLLMISFSNGMTVDVGWYHSFEEDEEKQGEFVIYVIKNEDWESPLLRLTSGWDKSSLGQKIKQALDLSHN</sequence>
<organism evidence="1 2">
    <name type="scientific">Escherichia coli</name>
    <dbReference type="NCBI Taxonomy" id="562"/>
    <lineage>
        <taxon>Bacteria</taxon>
        <taxon>Pseudomonadati</taxon>
        <taxon>Pseudomonadota</taxon>
        <taxon>Gammaproteobacteria</taxon>
        <taxon>Enterobacterales</taxon>
        <taxon>Enterobacteriaceae</taxon>
        <taxon>Escherichia</taxon>
    </lineage>
</organism>
<name>A0A485JMT2_ECOLX</name>
<proteinExistence type="predicted"/>
<accession>A0A485JMT2</accession>